<dbReference type="GO" id="GO:0034045">
    <property type="term" value="C:phagophore assembly site membrane"/>
    <property type="evidence" value="ECO:0007669"/>
    <property type="project" value="TreeGrafter"/>
</dbReference>
<evidence type="ECO:0000256" key="5">
    <source>
        <dbReference type="ARBA" id="ARBA00022448"/>
    </source>
</evidence>
<reference evidence="22 23" key="1">
    <citation type="journal article" date="2024" name="BMC Genomics">
        <title>De novo assembly and annotation of Popillia japonica's genome with initial clues to its potential as an invasive pest.</title>
        <authorList>
            <person name="Cucini C."/>
            <person name="Boschi S."/>
            <person name="Funari R."/>
            <person name="Cardaioli E."/>
            <person name="Iannotti N."/>
            <person name="Marturano G."/>
            <person name="Paoli F."/>
            <person name="Bruttini M."/>
            <person name="Carapelli A."/>
            <person name="Frati F."/>
            <person name="Nardi F."/>
        </authorList>
    </citation>
    <scope>NUCLEOTIDE SEQUENCE [LARGE SCALE GENOMIC DNA]</scope>
    <source>
        <strain evidence="22">DMR45628</strain>
    </source>
</reference>
<evidence type="ECO:0000256" key="3">
    <source>
        <dbReference type="ARBA" id="ARBA00004371"/>
    </source>
</evidence>
<evidence type="ECO:0000256" key="11">
    <source>
        <dbReference type="ARBA" id="ARBA00023054"/>
    </source>
</evidence>
<dbReference type="Pfam" id="PF10377">
    <property type="entry name" value="ATG11"/>
    <property type="match status" value="1"/>
</dbReference>
<dbReference type="InterPro" id="IPR040040">
    <property type="entry name" value="ATG11"/>
</dbReference>
<dbReference type="GO" id="GO:0015031">
    <property type="term" value="P:protein transport"/>
    <property type="evidence" value="ECO:0007669"/>
    <property type="project" value="UniProtKB-KW"/>
</dbReference>
<comment type="subcellular location">
    <subcellularLocation>
        <location evidence="4">Cytoplasm</location>
        <location evidence="4">Cytosol</location>
    </subcellularLocation>
    <subcellularLocation>
        <location evidence="3">Lysosome</location>
    </subcellularLocation>
    <subcellularLocation>
        <location evidence="1">Nucleus</location>
    </subcellularLocation>
    <subcellularLocation>
        <location evidence="2">Preautophagosomal structure</location>
    </subcellularLocation>
</comment>
<dbReference type="GO" id="GO:0019901">
    <property type="term" value="F:protein kinase binding"/>
    <property type="evidence" value="ECO:0007669"/>
    <property type="project" value="UniProtKB-ARBA"/>
</dbReference>
<evidence type="ECO:0000256" key="4">
    <source>
        <dbReference type="ARBA" id="ARBA00004514"/>
    </source>
</evidence>
<comment type="function">
    <text evidence="16">Involved in autophagy. Regulates early events but also late events of autophagosome formation through direct interaction with Atg16L1. Required for the formation of the autophagosome-like double-membrane structure that surrounds the Salmonella-containing vacuole (SCV) during S.typhimurium infection and subsequent xenophagy. Involved in repair of DNA damage caused by ionizing radiation, which subsequently improves cell survival by decreasing apoptosis. Inhibits PTK2/FAK1 and PTK2B/PYK2 kinase activity, affecting their downstream signaling pathways. Plays a role as a modulator of TGF-beta-signaling by restricting substrate specificity of RNF111. Functions as a DNA-binding transcription factor. Is a potent regulator of the RB1 pathway through induction of RB1 expression. Plays a crucial role in muscular differentiation. Plays an indispensable role in fetal hematopoiesis and in the regulation of neuronal homeostasis.</text>
</comment>
<keyword evidence="13" id="KW-0458">Lysosome</keyword>
<gene>
    <name evidence="22" type="ORF">QE152_g31458</name>
</gene>
<dbReference type="PANTHER" id="PTHR13222:SF1">
    <property type="entry name" value="RB1-INDUCIBLE COILED-COIL PROTEIN 1"/>
    <property type="match status" value="1"/>
</dbReference>
<evidence type="ECO:0000313" key="23">
    <source>
        <dbReference type="Proteomes" id="UP001458880"/>
    </source>
</evidence>
<dbReference type="CDD" id="cd17060">
    <property type="entry name" value="Ubl_RB1CC1"/>
    <property type="match status" value="1"/>
</dbReference>
<keyword evidence="14" id="KW-0539">Nucleus</keyword>
<comment type="caution">
    <text evidence="22">The sequence shown here is derived from an EMBL/GenBank/DDBJ whole genome shotgun (WGS) entry which is preliminary data.</text>
</comment>
<dbReference type="GO" id="GO:0005829">
    <property type="term" value="C:cytosol"/>
    <property type="evidence" value="ECO:0007669"/>
    <property type="project" value="UniProtKB-SubCell"/>
</dbReference>
<keyword evidence="11 19" id="KW-0175">Coiled coil</keyword>
<evidence type="ECO:0000256" key="9">
    <source>
        <dbReference type="ARBA" id="ARBA00023006"/>
    </source>
</evidence>
<keyword evidence="15" id="KW-0131">Cell cycle</keyword>
<dbReference type="InterPro" id="IPR045326">
    <property type="entry name" value="ATG17-like_dom"/>
</dbReference>
<dbReference type="GO" id="GO:0060090">
    <property type="term" value="F:molecular adaptor activity"/>
    <property type="evidence" value="ECO:0007669"/>
    <property type="project" value="TreeGrafter"/>
</dbReference>
<dbReference type="GO" id="GO:0008285">
    <property type="term" value="P:negative regulation of cell population proliferation"/>
    <property type="evidence" value="ECO:0007669"/>
    <property type="project" value="UniProtKB-ARBA"/>
</dbReference>
<evidence type="ECO:0000256" key="15">
    <source>
        <dbReference type="ARBA" id="ARBA00023306"/>
    </source>
</evidence>
<evidence type="ECO:0000256" key="10">
    <source>
        <dbReference type="ARBA" id="ARBA00023015"/>
    </source>
</evidence>
<dbReference type="Proteomes" id="UP001458880">
    <property type="component" value="Unassembled WGS sequence"/>
</dbReference>
<evidence type="ECO:0000256" key="7">
    <source>
        <dbReference type="ARBA" id="ARBA00022553"/>
    </source>
</evidence>
<name>A0AAW1J1X4_POPJA</name>
<dbReference type="GO" id="GO:0034727">
    <property type="term" value="P:piecemeal microautophagy of the nucleus"/>
    <property type="evidence" value="ECO:0007669"/>
    <property type="project" value="TreeGrafter"/>
</dbReference>
<dbReference type="GO" id="GO:0005764">
    <property type="term" value="C:lysosome"/>
    <property type="evidence" value="ECO:0007669"/>
    <property type="project" value="UniProtKB-SubCell"/>
</dbReference>
<dbReference type="GO" id="GO:0000045">
    <property type="term" value="P:autophagosome assembly"/>
    <property type="evidence" value="ECO:0007669"/>
    <property type="project" value="InterPro"/>
</dbReference>
<dbReference type="AlphaFoldDB" id="A0AAW1J1X4"/>
<evidence type="ECO:0000256" key="6">
    <source>
        <dbReference type="ARBA" id="ARBA00022490"/>
    </source>
</evidence>
<evidence type="ECO:0000256" key="8">
    <source>
        <dbReference type="ARBA" id="ARBA00022927"/>
    </source>
</evidence>
<dbReference type="InterPro" id="IPR019460">
    <property type="entry name" value="Atg11_C"/>
</dbReference>
<feature type="domain" description="Autophagy-related protein 11 C-terminal" evidence="21">
    <location>
        <begin position="904"/>
        <end position="1009"/>
    </location>
</feature>
<evidence type="ECO:0000256" key="13">
    <source>
        <dbReference type="ARBA" id="ARBA00023228"/>
    </source>
</evidence>
<dbReference type="FunFam" id="3.10.20.90:FF:000049">
    <property type="entry name" value="RB1-inducible coiled-coil protein 1 isoform X1"/>
    <property type="match status" value="1"/>
</dbReference>
<keyword evidence="7" id="KW-0597">Phosphoprotein</keyword>
<proteinExistence type="predicted"/>
<dbReference type="GO" id="GO:0005634">
    <property type="term" value="C:nucleus"/>
    <property type="evidence" value="ECO:0007669"/>
    <property type="project" value="UniProtKB-SubCell"/>
</dbReference>
<dbReference type="GO" id="GO:0034517">
    <property type="term" value="P:ribophagy"/>
    <property type="evidence" value="ECO:0007669"/>
    <property type="project" value="TreeGrafter"/>
</dbReference>
<evidence type="ECO:0000256" key="17">
    <source>
        <dbReference type="ARBA" id="ARBA00069790"/>
    </source>
</evidence>
<keyword evidence="6" id="KW-0963">Cytoplasm</keyword>
<feature type="coiled-coil region" evidence="19">
    <location>
        <begin position="647"/>
        <end position="721"/>
    </location>
</feature>
<evidence type="ECO:0000259" key="21">
    <source>
        <dbReference type="Pfam" id="PF10377"/>
    </source>
</evidence>
<feature type="domain" description="Autophagy protein ATG17-like" evidence="20">
    <location>
        <begin position="119"/>
        <end position="459"/>
    </location>
</feature>
<dbReference type="GO" id="GO:0000422">
    <property type="term" value="P:autophagy of mitochondrion"/>
    <property type="evidence" value="ECO:0007669"/>
    <property type="project" value="TreeGrafter"/>
</dbReference>
<protein>
    <recommendedName>
        <fullName evidence="17">RB1-inducible coiled-coil protein 1</fullName>
    </recommendedName>
    <alternativeName>
        <fullName evidence="18">FAK family kinase-interacting protein of 200 kDa</fullName>
    </alternativeName>
</protein>
<evidence type="ECO:0000313" key="22">
    <source>
        <dbReference type="EMBL" id="KAK9696647.1"/>
    </source>
</evidence>
<evidence type="ECO:0000256" key="1">
    <source>
        <dbReference type="ARBA" id="ARBA00004123"/>
    </source>
</evidence>
<dbReference type="GO" id="GO:0061709">
    <property type="term" value="P:reticulophagy"/>
    <property type="evidence" value="ECO:0007669"/>
    <property type="project" value="TreeGrafter"/>
</dbReference>
<keyword evidence="5" id="KW-0813">Transport</keyword>
<feature type="coiled-coil region" evidence="19">
    <location>
        <begin position="840"/>
        <end position="867"/>
    </location>
</feature>
<keyword evidence="12" id="KW-0804">Transcription</keyword>
<dbReference type="Pfam" id="PF04108">
    <property type="entry name" value="ATG17_like"/>
    <property type="match status" value="1"/>
</dbReference>
<dbReference type="GO" id="GO:0061723">
    <property type="term" value="P:glycophagy"/>
    <property type="evidence" value="ECO:0007669"/>
    <property type="project" value="TreeGrafter"/>
</dbReference>
<evidence type="ECO:0000256" key="16">
    <source>
        <dbReference type="ARBA" id="ARBA00053494"/>
    </source>
</evidence>
<organism evidence="22 23">
    <name type="scientific">Popillia japonica</name>
    <name type="common">Japanese beetle</name>
    <dbReference type="NCBI Taxonomy" id="7064"/>
    <lineage>
        <taxon>Eukaryota</taxon>
        <taxon>Metazoa</taxon>
        <taxon>Ecdysozoa</taxon>
        <taxon>Arthropoda</taxon>
        <taxon>Hexapoda</taxon>
        <taxon>Insecta</taxon>
        <taxon>Pterygota</taxon>
        <taxon>Neoptera</taxon>
        <taxon>Endopterygota</taxon>
        <taxon>Coleoptera</taxon>
        <taxon>Polyphaga</taxon>
        <taxon>Scarabaeiformia</taxon>
        <taxon>Scarabaeidae</taxon>
        <taxon>Rutelinae</taxon>
        <taxon>Popillia</taxon>
    </lineage>
</organism>
<dbReference type="GO" id="GO:0031090">
    <property type="term" value="C:organelle membrane"/>
    <property type="evidence" value="ECO:0007669"/>
    <property type="project" value="UniProtKB-ARBA"/>
</dbReference>
<evidence type="ECO:0000256" key="12">
    <source>
        <dbReference type="ARBA" id="ARBA00023163"/>
    </source>
</evidence>
<dbReference type="Gene3D" id="3.10.20.90">
    <property type="entry name" value="Phosphatidylinositol 3-kinase Catalytic Subunit, Chain A, domain 1"/>
    <property type="match status" value="1"/>
</dbReference>
<accession>A0AAW1J1X4</accession>
<evidence type="ECO:0000256" key="2">
    <source>
        <dbReference type="ARBA" id="ARBA00004329"/>
    </source>
</evidence>
<evidence type="ECO:0000256" key="19">
    <source>
        <dbReference type="SAM" id="Coils"/>
    </source>
</evidence>
<keyword evidence="23" id="KW-1185">Reference proteome</keyword>
<dbReference type="PANTHER" id="PTHR13222">
    <property type="entry name" value="RB1-INDUCIBLE COILED-COIL"/>
    <property type="match status" value="1"/>
</dbReference>
<keyword evidence="10" id="KW-0805">Transcription regulation</keyword>
<sequence length="1095" mass="125607">MLYVFHVDTGTMMTCDMNLALESVHHLKEYVQRICNIPLDKQVLLVSGGESLDPESRVCSYSAGTDTNPIFLFSKSVIESTTPPSTNVEYGSDAEFLEKAKEATADLPPDYATVAHRTQLAQQFYELAKEQAKVCKKLVHDQHLQQQGWAAVVANLDDITMEFRKRADLCEKQFSDYMNEHESYLKFLQSFHEDLQTLSRIPLLPVLLENEKPLEETLNVEGSTKTEISDNSERNSKNLTLLEWISASDNKNSMDQLYEMCSRGLQQFDYNVYNAIKSDIKVALEDANKPDMKEVRGIGDRLFGLEQLMYEAKRYVQEQGDLAQSLLQNQNRAGNLGDRSVLPDLCASHRKQLLVMLSNHQQLLKWVMYVENTILDTSHRLFICHENLKRLRKHLEVLQQIHLAPAIYLTAVTEVVRRKTFSQAFLVWASELACHLLTIHNNEVTRRKEFQSQFEGHFLNSLFPGMDDLPPTFATQAPSVFDSSLPNITAEDMQTLKTALPEMAERLSVPDLSAILKFFDSKLDSKFDKEENIGVIQKLVQEVQDLRFSANAEQSMLKENESCLIAPSLPHLKDLDRGCESETDTEEFEKVCQSPLDLHFDKDIPSPRTKTQDVATITEDNLQTSRIEYDKLKSILCKLSELIRQALPNLKAELSSLKDTSSREREEILKHYESLTESLEKMNLERRMREQIDLATCRQELMCKIEELKCLHNENTSLENQFKTCMAENISLKNELDKLKVAAATESAQEEEREKMMKDLRETLARDHRAELDSLRSRFKLMIDQSPTDVNQDRLDQFREDFESKKAEAVENALIVERNKWEHVLKDTIAKITKVRDDERKRLLKENDEKERQLNTLRLEIDALREAQAEHSSLTESNKVDEMAASVGLFEGRVDAATSPVRHQDKLTRSQMSLLKSGKFSLSSCITGDIVLVLWEPTHENYKILQESSTLYFLHSDCLEGLGLKKCENEEQKPYCVGQVTNKEYCHARKAQNRYKVPIGTKFYRVSVKPVNLESLRNLDATISSRHLPHQMSESQPGDFVEIKVDYGEFRDIVTGCPVEVPSSQNESLSSNRNTFSYFLNDTWIVGSQWIVENS</sequence>
<evidence type="ECO:0000256" key="18">
    <source>
        <dbReference type="ARBA" id="ARBA00080154"/>
    </source>
</evidence>
<evidence type="ECO:0000259" key="20">
    <source>
        <dbReference type="Pfam" id="PF04108"/>
    </source>
</evidence>
<dbReference type="GO" id="GO:1990316">
    <property type="term" value="C:Atg1/ULK1 kinase complex"/>
    <property type="evidence" value="ECO:0007669"/>
    <property type="project" value="TreeGrafter"/>
</dbReference>
<keyword evidence="8" id="KW-0653">Protein transport</keyword>
<dbReference type="EMBL" id="JASPKY010000445">
    <property type="protein sequence ID" value="KAK9696647.1"/>
    <property type="molecule type" value="Genomic_DNA"/>
</dbReference>
<keyword evidence="9" id="KW-0072">Autophagy</keyword>
<evidence type="ECO:0000256" key="14">
    <source>
        <dbReference type="ARBA" id="ARBA00023242"/>
    </source>
</evidence>